<evidence type="ECO:0000259" key="7">
    <source>
        <dbReference type="PROSITE" id="PS50206"/>
    </source>
</evidence>
<accession>A0A1H7KEY2</accession>
<dbReference type="SMART" id="SM00450">
    <property type="entry name" value="RHOD"/>
    <property type="match status" value="1"/>
</dbReference>
<keyword evidence="4" id="KW-0274">FAD</keyword>
<dbReference type="PRINTS" id="PR00411">
    <property type="entry name" value="PNDRDTASEI"/>
</dbReference>
<evidence type="ECO:0000256" key="3">
    <source>
        <dbReference type="ARBA" id="ARBA00022630"/>
    </source>
</evidence>
<keyword evidence="3" id="KW-0285">Flavoprotein</keyword>
<reference evidence="9" key="1">
    <citation type="submission" date="2016-10" db="EMBL/GenBank/DDBJ databases">
        <authorList>
            <person name="Varghese N."/>
            <person name="Submissions S."/>
        </authorList>
    </citation>
    <scope>NUCLEOTIDE SEQUENCE [LARGE SCALE GENOMIC DNA]</scope>
    <source>
        <strain evidence="9">DSM 44675</strain>
    </source>
</reference>
<comment type="cofactor">
    <cofactor evidence="1">
        <name>FAD</name>
        <dbReference type="ChEBI" id="CHEBI:57692"/>
    </cofactor>
</comment>
<dbReference type="SUPFAM" id="SSF52821">
    <property type="entry name" value="Rhodanese/Cell cycle control phosphatase"/>
    <property type="match status" value="1"/>
</dbReference>
<dbReference type="InterPro" id="IPR001763">
    <property type="entry name" value="Rhodanese-like_dom"/>
</dbReference>
<evidence type="ECO:0000256" key="1">
    <source>
        <dbReference type="ARBA" id="ARBA00001974"/>
    </source>
</evidence>
<evidence type="ECO:0000256" key="2">
    <source>
        <dbReference type="ARBA" id="ARBA00009130"/>
    </source>
</evidence>
<organism evidence="8 9">
    <name type="scientific">Rhodococcus maanshanensis</name>
    <dbReference type="NCBI Taxonomy" id="183556"/>
    <lineage>
        <taxon>Bacteria</taxon>
        <taxon>Bacillati</taxon>
        <taxon>Actinomycetota</taxon>
        <taxon>Actinomycetes</taxon>
        <taxon>Mycobacteriales</taxon>
        <taxon>Nocardiaceae</taxon>
        <taxon>Rhodococcus</taxon>
    </lineage>
</organism>
<name>A0A1H7KEY2_9NOCA</name>
<dbReference type="Pfam" id="PF02852">
    <property type="entry name" value="Pyr_redox_dim"/>
    <property type="match status" value="1"/>
</dbReference>
<sequence>MKVVIVGGVAGGMSAATRLRRLDEEAEIVVFERGAHVSFANCGLPYYAGGVIEDREALLLQTPESLAARFRLDVRVRTEVVAVDPVARTVTVRDLRTGEESAESYDSLVLSPGASPIVPDIEGVGRALVLRDVEDVDRLVGELNADARTAVIVGAGFIGVELAENLRRRGLEVTVVELADQVLAPLDPEMASPVADELRGNGVRLELGTQVTGIGADTATLADGRLIPADVVVMAIGVRPETALAVGAGIEVGPRGGIVVDASMRTSVEGVYAVGDAVEKTDALTGGAGLVPLANPANRQGRLVADVIAGRPVRARPVVGTAIVGVFSLMVAAVGWNEKRLRAAGRGYRAIHTHPQSHAGYYPGAQGMSLKLLVDPETDAILGAQGVGGDGVDKRIDVIATAMVGGLTAAELADLELAYAPQFGSAKDPVNMLGYVADNLRTGTTATVQWHELPALVEAGAVLVDVRTPAEFAQGSIPGSLNIELDQLRSRAAELPDGELVAICQVGQRGHTATQLLRQLGRSVRNLDGGYRTWQAGRMPVGEFV</sequence>
<dbReference type="Gene3D" id="3.40.250.10">
    <property type="entry name" value="Rhodanese-like domain"/>
    <property type="match status" value="1"/>
</dbReference>
<dbReference type="InterPro" id="IPR016156">
    <property type="entry name" value="FAD/NAD-linked_Rdtase_dimer_sf"/>
</dbReference>
<dbReference type="InterPro" id="IPR050260">
    <property type="entry name" value="FAD-bd_OxRdtase"/>
</dbReference>
<dbReference type="AlphaFoldDB" id="A0A1H7KEY2"/>
<evidence type="ECO:0000313" key="9">
    <source>
        <dbReference type="Proteomes" id="UP000198677"/>
    </source>
</evidence>
<dbReference type="OrthoDB" id="9802028at2"/>
<dbReference type="PANTHER" id="PTHR43429:SF1">
    <property type="entry name" value="NAD(P)H SULFUR OXIDOREDUCTASE (COA-DEPENDENT)"/>
    <property type="match status" value="1"/>
</dbReference>
<keyword evidence="6" id="KW-0676">Redox-active center</keyword>
<dbReference type="Pfam" id="PF00581">
    <property type="entry name" value="Rhodanese"/>
    <property type="match status" value="1"/>
</dbReference>
<gene>
    <name evidence="8" type="ORF">SAMN05444583_10427</name>
</gene>
<dbReference type="PROSITE" id="PS50206">
    <property type="entry name" value="RHODANESE_3"/>
    <property type="match status" value="1"/>
</dbReference>
<dbReference type="InterPro" id="IPR036873">
    <property type="entry name" value="Rhodanese-like_dom_sf"/>
</dbReference>
<protein>
    <submittedName>
        <fullName evidence="8">NADPH-dependent 2,4-dienoyl-CoA reductase, sulfur reductase</fullName>
    </submittedName>
</protein>
<proteinExistence type="inferred from homology"/>
<dbReference type="InterPro" id="IPR036188">
    <property type="entry name" value="FAD/NAD-bd_sf"/>
</dbReference>
<evidence type="ECO:0000256" key="6">
    <source>
        <dbReference type="ARBA" id="ARBA00023284"/>
    </source>
</evidence>
<dbReference type="InterPro" id="IPR004099">
    <property type="entry name" value="Pyr_nucl-diS_OxRdtase_dimer"/>
</dbReference>
<comment type="similarity">
    <text evidence="2">Belongs to the class-III pyridine nucleotide-disulfide oxidoreductase family.</text>
</comment>
<keyword evidence="5" id="KW-0560">Oxidoreductase</keyword>
<evidence type="ECO:0000313" key="8">
    <source>
        <dbReference type="EMBL" id="SEK85070.1"/>
    </source>
</evidence>
<evidence type="ECO:0000256" key="4">
    <source>
        <dbReference type="ARBA" id="ARBA00022827"/>
    </source>
</evidence>
<dbReference type="Pfam" id="PF07992">
    <property type="entry name" value="Pyr_redox_2"/>
    <property type="match status" value="1"/>
</dbReference>
<dbReference type="RefSeq" id="WP_072749941.1">
    <property type="nucleotide sequence ID" value="NZ_FOAW01000004.1"/>
</dbReference>
<keyword evidence="9" id="KW-1185">Reference proteome</keyword>
<dbReference type="SUPFAM" id="SSF51905">
    <property type="entry name" value="FAD/NAD(P)-binding domain"/>
    <property type="match status" value="1"/>
</dbReference>
<dbReference type="Proteomes" id="UP000198677">
    <property type="component" value="Unassembled WGS sequence"/>
</dbReference>
<dbReference type="PRINTS" id="PR00368">
    <property type="entry name" value="FADPNR"/>
</dbReference>
<dbReference type="EMBL" id="FOAW01000004">
    <property type="protein sequence ID" value="SEK85070.1"/>
    <property type="molecule type" value="Genomic_DNA"/>
</dbReference>
<dbReference type="InterPro" id="IPR023753">
    <property type="entry name" value="FAD/NAD-binding_dom"/>
</dbReference>
<dbReference type="Gene3D" id="3.50.50.60">
    <property type="entry name" value="FAD/NAD(P)-binding domain"/>
    <property type="match status" value="2"/>
</dbReference>
<feature type="domain" description="Rhodanese" evidence="7">
    <location>
        <begin position="457"/>
        <end position="543"/>
    </location>
</feature>
<dbReference type="PANTHER" id="PTHR43429">
    <property type="entry name" value="PYRIDINE NUCLEOTIDE-DISULFIDE OXIDOREDUCTASE DOMAIN-CONTAINING"/>
    <property type="match status" value="1"/>
</dbReference>
<dbReference type="GO" id="GO:0016491">
    <property type="term" value="F:oxidoreductase activity"/>
    <property type="evidence" value="ECO:0007669"/>
    <property type="project" value="UniProtKB-KW"/>
</dbReference>
<evidence type="ECO:0000256" key="5">
    <source>
        <dbReference type="ARBA" id="ARBA00023002"/>
    </source>
</evidence>
<dbReference type="SUPFAM" id="SSF55424">
    <property type="entry name" value="FAD/NAD-linked reductases, dimerisation (C-terminal) domain"/>
    <property type="match status" value="1"/>
</dbReference>